<feature type="transmembrane region" description="Helical" evidence="1">
    <location>
        <begin position="63"/>
        <end position="81"/>
    </location>
</feature>
<evidence type="ECO:0000313" key="3">
    <source>
        <dbReference type="Proteomes" id="UP000727490"/>
    </source>
</evidence>
<keyword evidence="1" id="KW-0472">Membrane</keyword>
<dbReference type="RefSeq" id="WP_219291672.1">
    <property type="nucleotide sequence ID" value="NZ_RPHB01000007.1"/>
</dbReference>
<feature type="transmembrane region" description="Helical" evidence="1">
    <location>
        <begin position="244"/>
        <end position="261"/>
    </location>
</feature>
<sequence length="262" mass="29212">MAFNFTLLFLTAIIAGGLAYFIPNWEERLFKLVLVFAGSYLFAITVLHILPELFVETEAPTKMGLYILMGFLLQQILALLSTGVEHGHIHHPSHVHQGANLGVWTIMIGLFMHAFLEGTLLSHDGALVHHMHDHSHEGHSHHHHHHHGNNNLLFGILLHKGPEAFALVAVLMTALKKRWVFALLIIFALASPAGMLLSHYLYESKILGGETLNVFYGMVAGGFLHISTTIFFESSPDHRFHFNKVLVSILAFGLAISLEMLL</sequence>
<feature type="transmembrane region" description="Helical" evidence="1">
    <location>
        <begin position="101"/>
        <end position="121"/>
    </location>
</feature>
<dbReference type="EMBL" id="RPHB01000007">
    <property type="protein sequence ID" value="MBW3469152.1"/>
    <property type="molecule type" value="Genomic_DNA"/>
</dbReference>
<keyword evidence="1" id="KW-0812">Transmembrane</keyword>
<dbReference type="AlphaFoldDB" id="A0A951MEF0"/>
<comment type="caution">
    <text evidence="2">The sequence shown here is derived from an EMBL/GenBank/DDBJ whole genome shotgun (WGS) entry which is preliminary data.</text>
</comment>
<protein>
    <submittedName>
        <fullName evidence="2">Zinc permease</fullName>
    </submittedName>
</protein>
<feature type="transmembrane region" description="Helical" evidence="1">
    <location>
        <begin position="29"/>
        <end position="51"/>
    </location>
</feature>
<proteinExistence type="predicted"/>
<dbReference type="Proteomes" id="UP000727490">
    <property type="component" value="Unassembled WGS sequence"/>
</dbReference>
<name>A0A951MEF0_9BACT</name>
<feature type="transmembrane region" description="Helical" evidence="1">
    <location>
        <begin position="214"/>
        <end position="232"/>
    </location>
</feature>
<evidence type="ECO:0000313" key="2">
    <source>
        <dbReference type="EMBL" id="MBW3469152.1"/>
    </source>
</evidence>
<feature type="transmembrane region" description="Helical" evidence="1">
    <location>
        <begin position="179"/>
        <end position="202"/>
    </location>
</feature>
<accession>A0A951MEF0</accession>
<gene>
    <name evidence="2" type="ORF">EGN73_15235</name>
</gene>
<evidence type="ECO:0000256" key="1">
    <source>
        <dbReference type="SAM" id="Phobius"/>
    </source>
</evidence>
<organism evidence="2 3">
    <name type="scientific">Arthrospiribacter ruber</name>
    <dbReference type="NCBI Taxonomy" id="2487934"/>
    <lineage>
        <taxon>Bacteria</taxon>
        <taxon>Pseudomonadati</taxon>
        <taxon>Bacteroidota</taxon>
        <taxon>Cytophagia</taxon>
        <taxon>Cytophagales</taxon>
        <taxon>Cyclobacteriaceae</taxon>
        <taxon>Arthrospiribacter</taxon>
    </lineage>
</organism>
<keyword evidence="1" id="KW-1133">Transmembrane helix</keyword>
<keyword evidence="3" id="KW-1185">Reference proteome</keyword>
<reference evidence="2 3" key="1">
    <citation type="journal article" date="2020" name="Syst. Appl. Microbiol.">
        <title>Arthrospiribacter ruber gen. nov., sp. nov., a novel bacterium isolated from Arthrospira cultures.</title>
        <authorList>
            <person name="Waleron M."/>
            <person name="Misztak A."/>
            <person name="Waleron M.M."/>
            <person name="Furmaniak M."/>
            <person name="Mrozik A."/>
            <person name="Waleron K."/>
        </authorList>
    </citation>
    <scope>NUCLEOTIDE SEQUENCE [LARGE SCALE GENOMIC DNA]</scope>
    <source>
        <strain evidence="2 3">DPMB0001</strain>
    </source>
</reference>